<evidence type="ECO:0000256" key="1">
    <source>
        <dbReference type="SAM" id="Phobius"/>
    </source>
</evidence>
<comment type="caution">
    <text evidence="2">The sequence shown here is derived from an EMBL/GenBank/DDBJ whole genome shotgun (WGS) entry which is preliminary data.</text>
</comment>
<keyword evidence="1" id="KW-1133">Transmembrane helix</keyword>
<accession>A0ABU9XHX7</accession>
<feature type="transmembrane region" description="Helical" evidence="1">
    <location>
        <begin position="7"/>
        <end position="34"/>
    </location>
</feature>
<evidence type="ECO:0000313" key="3">
    <source>
        <dbReference type="Proteomes" id="UP001444625"/>
    </source>
</evidence>
<gene>
    <name evidence="2" type="ORF">ABC228_11735</name>
</gene>
<name>A0ABU9XHX7_9BACI</name>
<dbReference type="Proteomes" id="UP001444625">
    <property type="component" value="Unassembled WGS sequence"/>
</dbReference>
<sequence>MTRKKYVFYFIVSFLFGSYILSTLLDLLGVSSFADVLEFIFGEPNMLSMLIVGLLIIAILFFTGRNFYKEYKKLP</sequence>
<keyword evidence="3" id="KW-1185">Reference proteome</keyword>
<proteinExistence type="predicted"/>
<protein>
    <submittedName>
        <fullName evidence="2">FeoB-associated Cys-rich membrane protein</fullName>
    </submittedName>
</protein>
<organism evidence="2 3">
    <name type="scientific">Ornithinibacillus xuwenensis</name>
    <dbReference type="NCBI Taxonomy" id="3144668"/>
    <lineage>
        <taxon>Bacteria</taxon>
        <taxon>Bacillati</taxon>
        <taxon>Bacillota</taxon>
        <taxon>Bacilli</taxon>
        <taxon>Bacillales</taxon>
        <taxon>Bacillaceae</taxon>
        <taxon>Ornithinibacillus</taxon>
    </lineage>
</organism>
<dbReference type="EMBL" id="JBDIML010000003">
    <property type="protein sequence ID" value="MEN2767863.1"/>
    <property type="molecule type" value="Genomic_DNA"/>
</dbReference>
<reference evidence="2 3" key="1">
    <citation type="submission" date="2024-05" db="EMBL/GenBank/DDBJ databases">
        <authorList>
            <person name="Haq I."/>
            <person name="Ullah Z."/>
            <person name="Ahmad R."/>
            <person name="Li M."/>
            <person name="Tong Y."/>
        </authorList>
    </citation>
    <scope>NUCLEOTIDE SEQUENCE [LARGE SCALE GENOMIC DNA]</scope>
    <source>
        <strain evidence="2 3">16A2E</strain>
    </source>
</reference>
<feature type="transmembrane region" description="Helical" evidence="1">
    <location>
        <begin position="46"/>
        <end position="68"/>
    </location>
</feature>
<dbReference type="RefSeq" id="WP_345825329.1">
    <property type="nucleotide sequence ID" value="NZ_JBDIML010000003.1"/>
</dbReference>
<keyword evidence="1" id="KW-0472">Membrane</keyword>
<keyword evidence="1" id="KW-0812">Transmembrane</keyword>
<evidence type="ECO:0000313" key="2">
    <source>
        <dbReference type="EMBL" id="MEN2767863.1"/>
    </source>
</evidence>